<proteinExistence type="inferred from homology"/>
<evidence type="ECO:0000256" key="2">
    <source>
        <dbReference type="SAM" id="MobiDB-lite"/>
    </source>
</evidence>
<protein>
    <submittedName>
        <fullName evidence="3">Transposase</fullName>
    </submittedName>
</protein>
<organism evidence="3 4">
    <name type="scientific">Methylomonas rosea</name>
    <dbReference type="NCBI Taxonomy" id="2952227"/>
    <lineage>
        <taxon>Bacteria</taxon>
        <taxon>Pseudomonadati</taxon>
        <taxon>Pseudomonadota</taxon>
        <taxon>Gammaproteobacteria</taxon>
        <taxon>Methylococcales</taxon>
        <taxon>Methylococcaceae</taxon>
        <taxon>Methylomonas</taxon>
    </lineage>
</organism>
<dbReference type="RefSeq" id="WP_256608365.1">
    <property type="nucleotide sequence ID" value="NZ_JANIBL010000075.1"/>
</dbReference>
<dbReference type="InterPro" id="IPR002514">
    <property type="entry name" value="Transposase_8"/>
</dbReference>
<name>A0ABT1TXL1_9GAMM</name>
<dbReference type="Proteomes" id="UP001524570">
    <property type="component" value="Unassembled WGS sequence"/>
</dbReference>
<dbReference type="EMBL" id="JANIBL010000075">
    <property type="protein sequence ID" value="MCQ8119511.1"/>
    <property type="molecule type" value="Genomic_DNA"/>
</dbReference>
<reference evidence="3 4" key="1">
    <citation type="submission" date="2022-07" db="EMBL/GenBank/DDBJ databases">
        <title>Methylomonas rivi sp. nov., Methylomonas rosea sp. nov., Methylomonas aureus sp. nov. and Methylomonas subterranea sp. nov., four novel methanotrophs isolated from a freshwater creek and the deep terrestrial subsurface.</title>
        <authorList>
            <person name="Abin C."/>
            <person name="Sankaranarayanan K."/>
            <person name="Garner C."/>
            <person name="Sindelar R."/>
            <person name="Kotary K."/>
            <person name="Garner R."/>
            <person name="Barclay S."/>
            <person name="Lawson P."/>
            <person name="Krumholz L."/>
        </authorList>
    </citation>
    <scope>NUCLEOTIDE SEQUENCE [LARGE SCALE GENOMIC DNA]</scope>
    <source>
        <strain evidence="3 4">WSC-7</strain>
    </source>
</reference>
<dbReference type="Pfam" id="PF01527">
    <property type="entry name" value="HTH_Tnp_1"/>
    <property type="match status" value="1"/>
</dbReference>
<comment type="similarity">
    <text evidence="1">Belongs to the transposase 8 family.</text>
</comment>
<evidence type="ECO:0000313" key="4">
    <source>
        <dbReference type="Proteomes" id="UP001524570"/>
    </source>
</evidence>
<dbReference type="Gene3D" id="1.10.10.60">
    <property type="entry name" value="Homeodomain-like"/>
    <property type="match status" value="1"/>
</dbReference>
<accession>A0ABT1TXL1</accession>
<gene>
    <name evidence="3" type="ORF">NP589_18965</name>
</gene>
<dbReference type="InterPro" id="IPR009057">
    <property type="entry name" value="Homeodomain-like_sf"/>
</dbReference>
<comment type="caution">
    <text evidence="3">The sequence shown here is derived from an EMBL/GenBank/DDBJ whole genome shotgun (WGS) entry which is preliminary data.</text>
</comment>
<keyword evidence="4" id="KW-1185">Reference proteome</keyword>
<evidence type="ECO:0000256" key="1">
    <source>
        <dbReference type="ARBA" id="ARBA00009964"/>
    </source>
</evidence>
<feature type="region of interest" description="Disordered" evidence="2">
    <location>
        <begin position="53"/>
        <end position="74"/>
    </location>
</feature>
<sequence length="74" mass="8141">MTNEKKHKRAKYNLEFKQDAAKLVLEKGYSQQQAADHLGISLSAMGRWVRAESQSSANGSAMKKPSLSLGGMMN</sequence>
<dbReference type="SUPFAM" id="SSF46689">
    <property type="entry name" value="Homeodomain-like"/>
    <property type="match status" value="1"/>
</dbReference>
<evidence type="ECO:0000313" key="3">
    <source>
        <dbReference type="EMBL" id="MCQ8119511.1"/>
    </source>
</evidence>